<dbReference type="InterPro" id="IPR006016">
    <property type="entry name" value="UspA"/>
</dbReference>
<dbReference type="PANTHER" id="PTHR46989:SF3">
    <property type="entry name" value="USPA DOMAIN-CONTAINING PROTEIN"/>
    <property type="match status" value="1"/>
</dbReference>
<reference evidence="2" key="1">
    <citation type="journal article" date="2023" name="G3 (Bethesda)">
        <title>Whole genome assembly and annotation of the endangered Caribbean coral Acropora cervicornis.</title>
        <authorList>
            <person name="Selwyn J.D."/>
            <person name="Vollmer S.V."/>
        </authorList>
    </citation>
    <scope>NUCLEOTIDE SEQUENCE</scope>
    <source>
        <strain evidence="2">K2</strain>
    </source>
</reference>
<dbReference type="SUPFAM" id="SSF52402">
    <property type="entry name" value="Adenine nucleotide alpha hydrolases-like"/>
    <property type="match status" value="1"/>
</dbReference>
<dbReference type="Pfam" id="PF00582">
    <property type="entry name" value="Usp"/>
    <property type="match status" value="1"/>
</dbReference>
<protein>
    <submittedName>
        <fullName evidence="2">Universal stress protein</fullName>
    </submittedName>
</protein>
<evidence type="ECO:0000313" key="2">
    <source>
        <dbReference type="EMBL" id="KAK2563655.1"/>
    </source>
</evidence>
<keyword evidence="3" id="KW-1185">Reference proteome</keyword>
<dbReference type="Gene3D" id="3.40.50.620">
    <property type="entry name" value="HUPs"/>
    <property type="match status" value="1"/>
</dbReference>
<dbReference type="InterPro" id="IPR006015">
    <property type="entry name" value="Universal_stress_UspA"/>
</dbReference>
<reference evidence="2" key="2">
    <citation type="journal article" date="2023" name="Science">
        <title>Genomic signatures of disease resistance in endangered staghorn corals.</title>
        <authorList>
            <person name="Vollmer S.V."/>
            <person name="Selwyn J.D."/>
            <person name="Despard B.A."/>
            <person name="Roesel C.L."/>
        </authorList>
    </citation>
    <scope>NUCLEOTIDE SEQUENCE</scope>
    <source>
        <strain evidence="2">K2</strain>
    </source>
</reference>
<dbReference type="EMBL" id="JARQWQ010000024">
    <property type="protein sequence ID" value="KAK2563655.1"/>
    <property type="molecule type" value="Genomic_DNA"/>
</dbReference>
<sequence length="169" mass="19542">MAQNTDLVLLAVDECEHSEKAFDWYLDHVHKDDNSLIVFYCQEKLDPPALLHSQHSEEWKQTMREHEEKKERVIEKYKTKCETKKLTAKVKVEFGKAGETIHRIAEQEKVHFIVMGGRELSTLRRTLLGGVSDYVIKHTQIPVVYVPAHQCRSHVEQKTSFSGGNQADK</sequence>
<proteinExistence type="predicted"/>
<dbReference type="PRINTS" id="PR01438">
    <property type="entry name" value="UNVRSLSTRESS"/>
</dbReference>
<comment type="caution">
    <text evidence="2">The sequence shown here is derived from an EMBL/GenBank/DDBJ whole genome shotgun (WGS) entry which is preliminary data.</text>
</comment>
<feature type="domain" description="UspA" evidence="1">
    <location>
        <begin position="8"/>
        <end position="147"/>
    </location>
</feature>
<dbReference type="InterPro" id="IPR014729">
    <property type="entry name" value="Rossmann-like_a/b/a_fold"/>
</dbReference>
<gene>
    <name evidence="2" type="ORF">P5673_012624</name>
</gene>
<organism evidence="2 3">
    <name type="scientific">Acropora cervicornis</name>
    <name type="common">Staghorn coral</name>
    <dbReference type="NCBI Taxonomy" id="6130"/>
    <lineage>
        <taxon>Eukaryota</taxon>
        <taxon>Metazoa</taxon>
        <taxon>Cnidaria</taxon>
        <taxon>Anthozoa</taxon>
        <taxon>Hexacorallia</taxon>
        <taxon>Scleractinia</taxon>
        <taxon>Astrocoeniina</taxon>
        <taxon>Acroporidae</taxon>
        <taxon>Acropora</taxon>
    </lineage>
</organism>
<evidence type="ECO:0000313" key="3">
    <source>
        <dbReference type="Proteomes" id="UP001249851"/>
    </source>
</evidence>
<accession>A0AAD9QLT0</accession>
<dbReference type="Proteomes" id="UP001249851">
    <property type="component" value="Unassembled WGS sequence"/>
</dbReference>
<dbReference type="CDD" id="cd23659">
    <property type="entry name" value="USP_At3g01520-like"/>
    <property type="match status" value="1"/>
</dbReference>
<evidence type="ECO:0000259" key="1">
    <source>
        <dbReference type="Pfam" id="PF00582"/>
    </source>
</evidence>
<dbReference type="AlphaFoldDB" id="A0AAD9QLT0"/>
<dbReference type="PANTHER" id="PTHR46989">
    <property type="entry name" value="USP DOMAIN-CONTAINING PROTEIN"/>
    <property type="match status" value="1"/>
</dbReference>
<name>A0AAD9QLT0_ACRCE</name>